<comment type="subcellular location">
    <subcellularLocation>
        <location evidence="6">Cytoplasm</location>
    </subcellularLocation>
</comment>
<dbReference type="GO" id="GO:0006308">
    <property type="term" value="P:DNA catabolic process"/>
    <property type="evidence" value="ECO:0007669"/>
    <property type="project" value="UniProtKB-UniRule"/>
</dbReference>
<dbReference type="NCBIfam" id="TIGR01280">
    <property type="entry name" value="xseB"/>
    <property type="match status" value="1"/>
</dbReference>
<evidence type="ECO:0000256" key="2">
    <source>
        <dbReference type="ARBA" id="ARBA00022490"/>
    </source>
</evidence>
<dbReference type="PANTHER" id="PTHR34137">
    <property type="entry name" value="EXODEOXYRIBONUCLEASE 7 SMALL SUBUNIT"/>
    <property type="match status" value="1"/>
</dbReference>
<dbReference type="Proteomes" id="UP000250222">
    <property type="component" value="Unassembled WGS sequence"/>
</dbReference>
<comment type="catalytic activity">
    <reaction evidence="6">
        <text>Exonucleolytic cleavage in either 5'- to 3'- or 3'- to 5'-direction to yield nucleoside 5'-phosphates.</text>
        <dbReference type="EC" id="3.1.11.6"/>
    </reaction>
</comment>
<evidence type="ECO:0000313" key="7">
    <source>
        <dbReference type="EMBL" id="SSA39108.1"/>
    </source>
</evidence>
<dbReference type="GO" id="GO:0009318">
    <property type="term" value="C:exodeoxyribonuclease VII complex"/>
    <property type="evidence" value="ECO:0007669"/>
    <property type="project" value="UniProtKB-UniRule"/>
</dbReference>
<dbReference type="NCBIfam" id="NF002139">
    <property type="entry name" value="PRK00977.1-3"/>
    <property type="match status" value="1"/>
</dbReference>
<keyword evidence="3 6" id="KW-0540">Nuclease</keyword>
<dbReference type="HAMAP" id="MF_00337">
    <property type="entry name" value="Exonuc_7_S"/>
    <property type="match status" value="1"/>
</dbReference>
<dbReference type="Pfam" id="PF02609">
    <property type="entry name" value="Exonuc_VII_S"/>
    <property type="match status" value="1"/>
</dbReference>
<dbReference type="SUPFAM" id="SSF116842">
    <property type="entry name" value="XseB-like"/>
    <property type="match status" value="1"/>
</dbReference>
<keyword evidence="2 6" id="KW-0963">Cytoplasm</keyword>
<evidence type="ECO:0000256" key="5">
    <source>
        <dbReference type="ARBA" id="ARBA00022839"/>
    </source>
</evidence>
<dbReference type="GO" id="GO:0008855">
    <property type="term" value="F:exodeoxyribonuclease VII activity"/>
    <property type="evidence" value="ECO:0007669"/>
    <property type="project" value="UniProtKB-UniRule"/>
</dbReference>
<keyword evidence="5 6" id="KW-0269">Exonuclease</keyword>
<dbReference type="InterPro" id="IPR037004">
    <property type="entry name" value="Exonuc_VII_ssu_sf"/>
</dbReference>
<evidence type="ECO:0000256" key="1">
    <source>
        <dbReference type="ARBA" id="ARBA00009998"/>
    </source>
</evidence>
<evidence type="ECO:0000256" key="6">
    <source>
        <dbReference type="HAMAP-Rule" id="MF_00337"/>
    </source>
</evidence>
<dbReference type="GO" id="GO:0005829">
    <property type="term" value="C:cytosol"/>
    <property type="evidence" value="ECO:0007669"/>
    <property type="project" value="TreeGrafter"/>
</dbReference>
<keyword evidence="8" id="KW-1185">Reference proteome</keyword>
<evidence type="ECO:0000313" key="8">
    <source>
        <dbReference type="Proteomes" id="UP000250222"/>
    </source>
</evidence>
<protein>
    <recommendedName>
        <fullName evidence="6">Exodeoxyribonuclease 7 small subunit</fullName>
        <ecNumber evidence="6">3.1.11.6</ecNumber>
    </recommendedName>
    <alternativeName>
        <fullName evidence="6">Exodeoxyribonuclease VII small subunit</fullName>
        <shortName evidence="6">Exonuclease VII small subunit</shortName>
    </alternativeName>
</protein>
<dbReference type="PANTHER" id="PTHR34137:SF1">
    <property type="entry name" value="EXODEOXYRIBONUCLEASE 7 SMALL SUBUNIT"/>
    <property type="match status" value="1"/>
</dbReference>
<evidence type="ECO:0000256" key="3">
    <source>
        <dbReference type="ARBA" id="ARBA00022722"/>
    </source>
</evidence>
<comment type="similarity">
    <text evidence="1 6">Belongs to the XseB family.</text>
</comment>
<gene>
    <name evidence="6" type="primary">xseB</name>
    <name evidence="7" type="ORF">SAMN05216184_10223</name>
</gene>
<dbReference type="Gene3D" id="1.10.287.1040">
    <property type="entry name" value="Exonuclease VII, small subunit"/>
    <property type="match status" value="1"/>
</dbReference>
<keyword evidence="4 6" id="KW-0378">Hydrolase</keyword>
<sequence>MRPAGLAALPEWALMSTPEVESLSYEQAREELQNVVRRLETGAATLEESMLLWERGEALAARCQQWLDGARERLAKAQQATEGEQ</sequence>
<comment type="function">
    <text evidence="6">Bidirectionally degrades single-stranded DNA into large acid-insoluble oligonucleotides, which are then degraded further into small acid-soluble oligonucleotides.</text>
</comment>
<dbReference type="AlphaFoldDB" id="A0A2Y9A6T1"/>
<reference evidence="7 8" key="1">
    <citation type="submission" date="2016-10" db="EMBL/GenBank/DDBJ databases">
        <authorList>
            <person name="Cai Z."/>
        </authorList>
    </citation>
    <scope>NUCLEOTIDE SEQUENCE [LARGE SCALE GENOMIC DNA]</scope>
    <source>
        <strain evidence="7 8">CGMCC 1.10826</strain>
    </source>
</reference>
<dbReference type="EC" id="3.1.11.6" evidence="6"/>
<name>A0A2Y9A6T1_9MICO</name>
<dbReference type="EMBL" id="UETB01000002">
    <property type="protein sequence ID" value="SSA39108.1"/>
    <property type="molecule type" value="Genomic_DNA"/>
</dbReference>
<proteinExistence type="inferred from homology"/>
<comment type="subunit">
    <text evidence="6">Heterooligomer composed of large and small subunits.</text>
</comment>
<evidence type="ECO:0000256" key="4">
    <source>
        <dbReference type="ARBA" id="ARBA00022801"/>
    </source>
</evidence>
<organism evidence="7 8">
    <name type="scientific">Georgenia satyanarayanai</name>
    <dbReference type="NCBI Taxonomy" id="860221"/>
    <lineage>
        <taxon>Bacteria</taxon>
        <taxon>Bacillati</taxon>
        <taxon>Actinomycetota</taxon>
        <taxon>Actinomycetes</taxon>
        <taxon>Micrococcales</taxon>
        <taxon>Bogoriellaceae</taxon>
        <taxon>Georgenia</taxon>
    </lineage>
</organism>
<accession>A0A2Y9A6T1</accession>
<dbReference type="InterPro" id="IPR003761">
    <property type="entry name" value="Exonuc_VII_S"/>
</dbReference>